<proteinExistence type="predicted"/>
<name>A0A1W6V838_VIBAL</name>
<sequence length="406" mass="46581">MTWEFIERKEAFDYIGLNNKSVNEVEQFLHGRVRLSAALFSNKKLYLSRQSLVMLASLNEYDQKQVVKEMYFLSSNPSTPSVVRHKRNPLLRIFRTRYPFKNYHYLLTCILRDGKVVIHDIAFDRQLHGKSIFKHSHQRTQMYHVKKETGKNGEYNGVQNNDEAKLLLAEWDHTKAQVTHQVNTLHATVNGMLNDYEKAATLMGVHTQVAYKEDKPTEYTLFHNPSDNAKLDLIECVYDKTRFTSHNAQHLAAVMKQCAEQGKEVKWTVHSQGAIIFNSALEYVRKNNPSLRLLNQQIVVHAGGTNTTKIGKNAQQLGLKVNYTKTRTNPFDIVPNIAARQTPLSASSLVRCCKFLGLVMNGEVTESPHTLPYFGVESYRRQLMMSGNNMASKRLKDIDEYLKNKG</sequence>
<evidence type="ECO:0000313" key="1">
    <source>
        <dbReference type="EMBL" id="ARP21327.1"/>
    </source>
</evidence>
<organism evidence="1">
    <name type="scientific">Vibrio alginolyticus</name>
    <dbReference type="NCBI Taxonomy" id="663"/>
    <lineage>
        <taxon>Bacteria</taxon>
        <taxon>Pseudomonadati</taxon>
        <taxon>Pseudomonadota</taxon>
        <taxon>Gammaproteobacteria</taxon>
        <taxon>Vibrionales</taxon>
        <taxon>Vibrionaceae</taxon>
        <taxon>Vibrio</taxon>
    </lineage>
</organism>
<gene>
    <name evidence="1" type="ORF">K05K4_46100</name>
</gene>
<dbReference type="EMBL" id="CP017903">
    <property type="protein sequence ID" value="ARP21327.1"/>
    <property type="molecule type" value="Genomic_DNA"/>
</dbReference>
<dbReference type="RefSeq" id="WP_025767991.1">
    <property type="nucleotide sequence ID" value="NZ_CP016225.1"/>
</dbReference>
<reference evidence="1" key="1">
    <citation type="submission" date="2016-10" db="EMBL/GenBank/DDBJ databases">
        <title>The High Quality Genome of Vibrio alginolyticus K01M1.</title>
        <authorList>
            <person name="Wendling C."/>
            <person name="Chibani C.M."/>
            <person name="Hertel R."/>
            <person name="Sproer C."/>
            <person name="Bunk B."/>
            <person name="Overmann J."/>
            <person name="Roth O."/>
            <person name="Liesegang H."/>
        </authorList>
    </citation>
    <scope>NUCLEOTIDE SEQUENCE</scope>
    <source>
        <strain evidence="1">K05K4</strain>
    </source>
</reference>
<protein>
    <submittedName>
        <fullName evidence="1">Uncharacterized protein</fullName>
    </submittedName>
</protein>
<dbReference type="AlphaFoldDB" id="A0A1W6V838"/>
<accession>A0A1W6V838</accession>